<dbReference type="EMBL" id="CAJJDN010000135">
    <property type="protein sequence ID" value="CAD8122000.1"/>
    <property type="molecule type" value="Genomic_DNA"/>
</dbReference>
<sequence length="109" mass="13131">MLFDLFFISIDNFNNAAHLCKMMNNQQGHFGSKYFRQISCSDLRKTCQPLKSEQILNYSQLAPIYQTFVYFYLSSCVQHCNMKYITKRFMQFPLYICVTCHQQFEWQSF</sequence>
<name>A0A8S1R5N5_9CILI</name>
<accession>A0A8S1R5N5</accession>
<reference evidence="1" key="1">
    <citation type="submission" date="2021-01" db="EMBL/GenBank/DDBJ databases">
        <authorList>
            <consortium name="Genoscope - CEA"/>
            <person name="William W."/>
        </authorList>
    </citation>
    <scope>NUCLEOTIDE SEQUENCE</scope>
</reference>
<evidence type="ECO:0000313" key="1">
    <source>
        <dbReference type="EMBL" id="CAD8122000.1"/>
    </source>
</evidence>
<evidence type="ECO:0000313" key="2">
    <source>
        <dbReference type="Proteomes" id="UP000692954"/>
    </source>
</evidence>
<dbReference type="AlphaFoldDB" id="A0A8S1R5N5"/>
<keyword evidence="2" id="KW-1185">Reference proteome</keyword>
<proteinExistence type="predicted"/>
<gene>
    <name evidence="1" type="ORF">PSON_ATCC_30995.1.T1350144</name>
</gene>
<organism evidence="1 2">
    <name type="scientific">Paramecium sonneborni</name>
    <dbReference type="NCBI Taxonomy" id="65129"/>
    <lineage>
        <taxon>Eukaryota</taxon>
        <taxon>Sar</taxon>
        <taxon>Alveolata</taxon>
        <taxon>Ciliophora</taxon>
        <taxon>Intramacronucleata</taxon>
        <taxon>Oligohymenophorea</taxon>
        <taxon>Peniculida</taxon>
        <taxon>Parameciidae</taxon>
        <taxon>Paramecium</taxon>
    </lineage>
</organism>
<protein>
    <submittedName>
        <fullName evidence="1">Uncharacterized protein</fullName>
    </submittedName>
</protein>
<dbReference type="Proteomes" id="UP000692954">
    <property type="component" value="Unassembled WGS sequence"/>
</dbReference>
<comment type="caution">
    <text evidence="1">The sequence shown here is derived from an EMBL/GenBank/DDBJ whole genome shotgun (WGS) entry which is preliminary data.</text>
</comment>